<reference evidence="2 3" key="1">
    <citation type="journal article" date="2019" name="Commun. Biol.">
        <title>The bagworm genome reveals a unique fibroin gene that provides high tensile strength.</title>
        <authorList>
            <person name="Kono N."/>
            <person name="Nakamura H."/>
            <person name="Ohtoshi R."/>
            <person name="Tomita M."/>
            <person name="Numata K."/>
            <person name="Arakawa K."/>
        </authorList>
    </citation>
    <scope>NUCLEOTIDE SEQUENCE [LARGE SCALE GENOMIC DNA]</scope>
</reference>
<keyword evidence="3" id="KW-1185">Reference proteome</keyword>
<dbReference type="Proteomes" id="UP000299102">
    <property type="component" value="Unassembled WGS sequence"/>
</dbReference>
<accession>A0A4C1VRZ2</accession>
<evidence type="ECO:0000313" key="2">
    <source>
        <dbReference type="EMBL" id="GBP41868.1"/>
    </source>
</evidence>
<name>A0A4C1VRZ2_EUMVA</name>
<protein>
    <submittedName>
        <fullName evidence="2">Uncharacterized protein</fullName>
    </submittedName>
</protein>
<sequence length="125" mass="14275">MFIFVESYIAICAIYARYCRVTTPLVSNSTRDNRRASATEKQPERRRLAAERGGEGIKVRECHTSALIHCRQFTAAELRALHRILMRTSRFVSLRRQNYVSRGRAAGEASHPDVFDVVEMSTQSL</sequence>
<dbReference type="EMBL" id="BGZK01000407">
    <property type="protein sequence ID" value="GBP41868.1"/>
    <property type="molecule type" value="Genomic_DNA"/>
</dbReference>
<comment type="caution">
    <text evidence="2">The sequence shown here is derived from an EMBL/GenBank/DDBJ whole genome shotgun (WGS) entry which is preliminary data.</text>
</comment>
<feature type="compositionally biased region" description="Basic and acidic residues" evidence="1">
    <location>
        <begin position="31"/>
        <end position="52"/>
    </location>
</feature>
<evidence type="ECO:0000256" key="1">
    <source>
        <dbReference type="SAM" id="MobiDB-lite"/>
    </source>
</evidence>
<feature type="region of interest" description="Disordered" evidence="1">
    <location>
        <begin position="29"/>
        <end position="52"/>
    </location>
</feature>
<evidence type="ECO:0000313" key="3">
    <source>
        <dbReference type="Proteomes" id="UP000299102"/>
    </source>
</evidence>
<dbReference type="AlphaFoldDB" id="A0A4C1VRZ2"/>
<proteinExistence type="predicted"/>
<gene>
    <name evidence="2" type="ORF">EVAR_86838_1</name>
</gene>
<organism evidence="2 3">
    <name type="scientific">Eumeta variegata</name>
    <name type="common">Bagworm moth</name>
    <name type="synonym">Eumeta japonica</name>
    <dbReference type="NCBI Taxonomy" id="151549"/>
    <lineage>
        <taxon>Eukaryota</taxon>
        <taxon>Metazoa</taxon>
        <taxon>Ecdysozoa</taxon>
        <taxon>Arthropoda</taxon>
        <taxon>Hexapoda</taxon>
        <taxon>Insecta</taxon>
        <taxon>Pterygota</taxon>
        <taxon>Neoptera</taxon>
        <taxon>Endopterygota</taxon>
        <taxon>Lepidoptera</taxon>
        <taxon>Glossata</taxon>
        <taxon>Ditrysia</taxon>
        <taxon>Tineoidea</taxon>
        <taxon>Psychidae</taxon>
        <taxon>Oiketicinae</taxon>
        <taxon>Eumeta</taxon>
    </lineage>
</organism>